<keyword evidence="1" id="KW-1133">Transmembrane helix</keyword>
<evidence type="ECO:0000313" key="2">
    <source>
        <dbReference type="EMBL" id="RKR87522.1"/>
    </source>
</evidence>
<sequence length="53" mass="5488">MFFPVPGKPGPEVVRMVSRPSKMTLVWTAVAVLVVILVIIVIALAADGAGGGR</sequence>
<evidence type="ECO:0000256" key="1">
    <source>
        <dbReference type="SAM" id="Phobius"/>
    </source>
</evidence>
<comment type="caution">
    <text evidence="2">The sequence shown here is derived from an EMBL/GenBank/DDBJ whole genome shotgun (WGS) entry which is preliminary data.</text>
</comment>
<name>A0A495JGQ3_9ACTN</name>
<accession>A0A495JGQ3</accession>
<protein>
    <submittedName>
        <fullName evidence="2">Uncharacterized protein</fullName>
    </submittedName>
</protein>
<keyword evidence="1" id="KW-0812">Transmembrane</keyword>
<dbReference type="EMBL" id="RBKT01000001">
    <property type="protein sequence ID" value="RKR87522.1"/>
    <property type="molecule type" value="Genomic_DNA"/>
</dbReference>
<feature type="transmembrane region" description="Helical" evidence="1">
    <location>
        <begin position="25"/>
        <end position="46"/>
    </location>
</feature>
<organism evidence="2 3">
    <name type="scientific">Micromonospora pisi</name>
    <dbReference type="NCBI Taxonomy" id="589240"/>
    <lineage>
        <taxon>Bacteria</taxon>
        <taxon>Bacillati</taxon>
        <taxon>Actinomycetota</taxon>
        <taxon>Actinomycetes</taxon>
        <taxon>Micromonosporales</taxon>
        <taxon>Micromonosporaceae</taxon>
        <taxon>Micromonospora</taxon>
    </lineage>
</organism>
<dbReference type="AlphaFoldDB" id="A0A495JGQ3"/>
<keyword evidence="1" id="KW-0472">Membrane</keyword>
<reference evidence="2 3" key="1">
    <citation type="submission" date="2018-10" db="EMBL/GenBank/DDBJ databases">
        <title>Sequencing the genomes of 1000 actinobacteria strains.</title>
        <authorList>
            <person name="Klenk H.-P."/>
        </authorList>
    </citation>
    <scope>NUCLEOTIDE SEQUENCE [LARGE SCALE GENOMIC DNA]</scope>
    <source>
        <strain evidence="2 3">DSM 45175</strain>
    </source>
</reference>
<gene>
    <name evidence="2" type="ORF">BDK92_1801</name>
</gene>
<evidence type="ECO:0000313" key="3">
    <source>
        <dbReference type="Proteomes" id="UP000277671"/>
    </source>
</evidence>
<dbReference type="Proteomes" id="UP000277671">
    <property type="component" value="Unassembled WGS sequence"/>
</dbReference>
<proteinExistence type="predicted"/>
<keyword evidence="3" id="KW-1185">Reference proteome</keyword>